<sequence length="210" mass="23934">MPRKPPERSYAPEETRRLLVEAALDLFAEKGFSRASMQEVVQRAGVTKGAFYHHFATKDDVLHLIHDEFIDRALESQQRALASHVSPTEQLAKMAFDTTMICITYQKHVMVFFRELHVLTGDVRAAILEKRRRSTSLFEDTVRRGIESGEFDQNLDPTVTALGLLGMWVWSYQWYRPEGRRTPTEIAEQFATMTLQSVGAKRSASAIVTS</sequence>
<protein>
    <submittedName>
        <fullName evidence="7">TetR/AcrR family transcriptional regulator</fullName>
    </submittedName>
</protein>
<dbReference type="InterPro" id="IPR050109">
    <property type="entry name" value="HTH-type_TetR-like_transc_reg"/>
</dbReference>
<evidence type="ECO:0000259" key="6">
    <source>
        <dbReference type="PROSITE" id="PS50977"/>
    </source>
</evidence>
<dbReference type="SUPFAM" id="SSF46689">
    <property type="entry name" value="Homeodomain-like"/>
    <property type="match status" value="1"/>
</dbReference>
<dbReference type="InterPro" id="IPR001647">
    <property type="entry name" value="HTH_TetR"/>
</dbReference>
<keyword evidence="8" id="KW-1185">Reference proteome</keyword>
<evidence type="ECO:0000256" key="1">
    <source>
        <dbReference type="ARBA" id="ARBA00022491"/>
    </source>
</evidence>
<dbReference type="InterPro" id="IPR036271">
    <property type="entry name" value="Tet_transcr_reg_TetR-rel_C_sf"/>
</dbReference>
<evidence type="ECO:0000313" key="7">
    <source>
        <dbReference type="EMBL" id="GAA4684834.1"/>
    </source>
</evidence>
<keyword evidence="4" id="KW-0804">Transcription</keyword>
<dbReference type="RefSeq" id="WP_345379926.1">
    <property type="nucleotide sequence ID" value="NZ_BAABIC010000005.1"/>
</dbReference>
<organism evidence="7 8">
    <name type="scientific">Pseudonocardia yuanmonensis</name>
    <dbReference type="NCBI Taxonomy" id="1095914"/>
    <lineage>
        <taxon>Bacteria</taxon>
        <taxon>Bacillati</taxon>
        <taxon>Actinomycetota</taxon>
        <taxon>Actinomycetes</taxon>
        <taxon>Pseudonocardiales</taxon>
        <taxon>Pseudonocardiaceae</taxon>
        <taxon>Pseudonocardia</taxon>
    </lineage>
</organism>
<keyword evidence="3 5" id="KW-0238">DNA-binding</keyword>
<proteinExistence type="predicted"/>
<evidence type="ECO:0000256" key="5">
    <source>
        <dbReference type="PROSITE-ProRule" id="PRU00335"/>
    </source>
</evidence>
<dbReference type="Pfam" id="PF00440">
    <property type="entry name" value="TetR_N"/>
    <property type="match status" value="1"/>
</dbReference>
<dbReference type="InterPro" id="IPR023772">
    <property type="entry name" value="DNA-bd_HTH_TetR-type_CS"/>
</dbReference>
<name>A0ABP8WC85_9PSEU</name>
<accession>A0ABP8WC85</accession>
<reference evidence="8" key="1">
    <citation type="journal article" date="2019" name="Int. J. Syst. Evol. Microbiol.">
        <title>The Global Catalogue of Microorganisms (GCM) 10K type strain sequencing project: providing services to taxonomists for standard genome sequencing and annotation.</title>
        <authorList>
            <consortium name="The Broad Institute Genomics Platform"/>
            <consortium name="The Broad Institute Genome Sequencing Center for Infectious Disease"/>
            <person name="Wu L."/>
            <person name="Ma J."/>
        </authorList>
    </citation>
    <scope>NUCLEOTIDE SEQUENCE [LARGE SCALE GENOMIC DNA]</scope>
    <source>
        <strain evidence="8">JCM 18055</strain>
    </source>
</reference>
<evidence type="ECO:0000256" key="4">
    <source>
        <dbReference type="ARBA" id="ARBA00023163"/>
    </source>
</evidence>
<evidence type="ECO:0000256" key="3">
    <source>
        <dbReference type="ARBA" id="ARBA00023125"/>
    </source>
</evidence>
<feature type="DNA-binding region" description="H-T-H motif" evidence="5">
    <location>
        <begin position="36"/>
        <end position="55"/>
    </location>
</feature>
<dbReference type="PROSITE" id="PS50977">
    <property type="entry name" value="HTH_TETR_2"/>
    <property type="match status" value="1"/>
</dbReference>
<gene>
    <name evidence="7" type="ORF">GCM10023215_19720</name>
</gene>
<dbReference type="EMBL" id="BAABIC010000005">
    <property type="protein sequence ID" value="GAA4684834.1"/>
    <property type="molecule type" value="Genomic_DNA"/>
</dbReference>
<keyword evidence="2" id="KW-0805">Transcription regulation</keyword>
<evidence type="ECO:0000313" key="8">
    <source>
        <dbReference type="Proteomes" id="UP001500325"/>
    </source>
</evidence>
<dbReference type="InterPro" id="IPR041490">
    <property type="entry name" value="KstR2_TetR_C"/>
</dbReference>
<dbReference type="SUPFAM" id="SSF48498">
    <property type="entry name" value="Tetracyclin repressor-like, C-terminal domain"/>
    <property type="match status" value="1"/>
</dbReference>
<comment type="caution">
    <text evidence="7">The sequence shown here is derived from an EMBL/GenBank/DDBJ whole genome shotgun (WGS) entry which is preliminary data.</text>
</comment>
<dbReference type="PROSITE" id="PS01081">
    <property type="entry name" value="HTH_TETR_1"/>
    <property type="match status" value="1"/>
</dbReference>
<dbReference type="InterPro" id="IPR009057">
    <property type="entry name" value="Homeodomain-like_sf"/>
</dbReference>
<dbReference type="PRINTS" id="PR00455">
    <property type="entry name" value="HTHTETR"/>
</dbReference>
<dbReference type="Pfam" id="PF17932">
    <property type="entry name" value="TetR_C_24"/>
    <property type="match status" value="1"/>
</dbReference>
<keyword evidence="1" id="KW-0678">Repressor</keyword>
<dbReference type="PANTHER" id="PTHR30055">
    <property type="entry name" value="HTH-TYPE TRANSCRIPTIONAL REGULATOR RUTR"/>
    <property type="match status" value="1"/>
</dbReference>
<evidence type="ECO:0000256" key="2">
    <source>
        <dbReference type="ARBA" id="ARBA00023015"/>
    </source>
</evidence>
<dbReference type="Gene3D" id="1.10.10.60">
    <property type="entry name" value="Homeodomain-like"/>
    <property type="match status" value="1"/>
</dbReference>
<dbReference type="Gene3D" id="1.10.357.10">
    <property type="entry name" value="Tetracycline Repressor, domain 2"/>
    <property type="match status" value="1"/>
</dbReference>
<feature type="domain" description="HTH tetR-type" evidence="6">
    <location>
        <begin position="13"/>
        <end position="73"/>
    </location>
</feature>
<dbReference type="Proteomes" id="UP001500325">
    <property type="component" value="Unassembled WGS sequence"/>
</dbReference>
<dbReference type="PANTHER" id="PTHR30055:SF175">
    <property type="entry name" value="HTH-TYPE TRANSCRIPTIONAL REPRESSOR KSTR2"/>
    <property type="match status" value="1"/>
</dbReference>